<dbReference type="Proteomes" id="UP000027135">
    <property type="component" value="Unassembled WGS sequence"/>
</dbReference>
<organism evidence="9 10">
    <name type="scientific">Zootermopsis nevadensis</name>
    <name type="common">Dampwood termite</name>
    <dbReference type="NCBI Taxonomy" id="136037"/>
    <lineage>
        <taxon>Eukaryota</taxon>
        <taxon>Metazoa</taxon>
        <taxon>Ecdysozoa</taxon>
        <taxon>Arthropoda</taxon>
        <taxon>Hexapoda</taxon>
        <taxon>Insecta</taxon>
        <taxon>Pterygota</taxon>
        <taxon>Neoptera</taxon>
        <taxon>Polyneoptera</taxon>
        <taxon>Dictyoptera</taxon>
        <taxon>Blattodea</taxon>
        <taxon>Blattoidea</taxon>
        <taxon>Termitoidae</taxon>
        <taxon>Termopsidae</taxon>
        <taxon>Zootermopsis</taxon>
    </lineage>
</organism>
<dbReference type="AlphaFoldDB" id="A0A067QLV8"/>
<evidence type="ECO:0000313" key="10">
    <source>
        <dbReference type="Proteomes" id="UP000027135"/>
    </source>
</evidence>
<comment type="similarity">
    <text evidence="3 7">Belongs to the flavin monoamine oxidase family.</text>
</comment>
<dbReference type="eggNOG" id="KOG0029">
    <property type="taxonomic scope" value="Eukaryota"/>
</dbReference>
<dbReference type="GO" id="GO:0097621">
    <property type="term" value="F:monoamine oxidase activity"/>
    <property type="evidence" value="ECO:0007669"/>
    <property type="project" value="UniProtKB-EC"/>
</dbReference>
<comment type="subcellular location">
    <subcellularLocation>
        <location evidence="2">Mitochondrion outer membrane</location>
        <topology evidence="2">Single-pass type IV membrane protein</topology>
        <orientation evidence="2">Cytoplasmic side</orientation>
    </subcellularLocation>
</comment>
<keyword evidence="4 7" id="KW-0560">Oxidoreductase</keyword>
<feature type="transmembrane region" description="Helical" evidence="7">
    <location>
        <begin position="350"/>
        <end position="369"/>
    </location>
</feature>
<proteinExistence type="inferred from homology"/>
<dbReference type="SUPFAM" id="SSF54373">
    <property type="entry name" value="FAD-linked reductases, C-terminal domain"/>
    <property type="match status" value="1"/>
</dbReference>
<reference evidence="9 10" key="1">
    <citation type="journal article" date="2014" name="Nat. Commun.">
        <title>Molecular traces of alternative social organization in a termite genome.</title>
        <authorList>
            <person name="Terrapon N."/>
            <person name="Li C."/>
            <person name="Robertson H.M."/>
            <person name="Ji L."/>
            <person name="Meng X."/>
            <person name="Booth W."/>
            <person name="Chen Z."/>
            <person name="Childers C.P."/>
            <person name="Glastad K.M."/>
            <person name="Gokhale K."/>
            <person name="Gowin J."/>
            <person name="Gronenberg W."/>
            <person name="Hermansen R.A."/>
            <person name="Hu H."/>
            <person name="Hunt B.G."/>
            <person name="Huylmans A.K."/>
            <person name="Khalil S.M."/>
            <person name="Mitchell R.D."/>
            <person name="Munoz-Torres M.C."/>
            <person name="Mustard J.A."/>
            <person name="Pan H."/>
            <person name="Reese J.T."/>
            <person name="Scharf M.E."/>
            <person name="Sun F."/>
            <person name="Vogel H."/>
            <person name="Xiao J."/>
            <person name="Yang W."/>
            <person name="Yang Z."/>
            <person name="Yang Z."/>
            <person name="Zhou J."/>
            <person name="Zhu J."/>
            <person name="Brent C.S."/>
            <person name="Elsik C.G."/>
            <person name="Goodisman M.A."/>
            <person name="Liberles D.A."/>
            <person name="Roe R.M."/>
            <person name="Vargo E.L."/>
            <person name="Vilcinskas A."/>
            <person name="Wang J."/>
            <person name="Bornberg-Bauer E."/>
            <person name="Korb J."/>
            <person name="Zhang G."/>
            <person name="Liebig J."/>
        </authorList>
    </citation>
    <scope>NUCLEOTIDE SEQUENCE [LARGE SCALE GENOMIC DNA]</scope>
    <source>
        <tissue evidence="9">Whole organism</tissue>
    </source>
</reference>
<comment type="cofactor">
    <cofactor evidence="1 7">
        <name>FAD</name>
        <dbReference type="ChEBI" id="CHEBI:57692"/>
    </cofactor>
</comment>
<keyword evidence="7" id="KW-0472">Membrane</keyword>
<dbReference type="OMA" id="PIPFYFD"/>
<keyword evidence="7" id="KW-0812">Transmembrane</keyword>
<dbReference type="SUPFAM" id="SSF51905">
    <property type="entry name" value="FAD/NAD(P)-binding domain"/>
    <property type="match status" value="1"/>
</dbReference>
<keyword evidence="7" id="KW-1133">Transmembrane helix</keyword>
<evidence type="ECO:0000256" key="3">
    <source>
        <dbReference type="ARBA" id="ARBA00005995"/>
    </source>
</evidence>
<evidence type="ECO:0000256" key="5">
    <source>
        <dbReference type="ARBA" id="ARBA00048448"/>
    </source>
</evidence>
<feature type="binding site" evidence="6">
    <location>
        <position position="210"/>
    </location>
    <ligand>
        <name>substrate</name>
    </ligand>
</feature>
<feature type="binding site" evidence="6">
    <location>
        <position position="95"/>
    </location>
    <ligand>
        <name>FAD</name>
        <dbReference type="ChEBI" id="CHEBI:57692"/>
    </ligand>
</feature>
<dbReference type="InParanoid" id="A0A067QLV8"/>
<dbReference type="PANTHER" id="PTHR43563">
    <property type="entry name" value="AMINE OXIDASE"/>
    <property type="match status" value="1"/>
</dbReference>
<protein>
    <recommendedName>
        <fullName evidence="7">Amine oxidase</fullName>
        <ecNumber evidence="7">1.4.3.-</ecNumber>
    </recommendedName>
</protein>
<evidence type="ECO:0000256" key="1">
    <source>
        <dbReference type="ARBA" id="ARBA00001974"/>
    </source>
</evidence>
<dbReference type="PRINTS" id="PR00757">
    <property type="entry name" value="AMINEOXDASEF"/>
</dbReference>
<dbReference type="GO" id="GO:0005741">
    <property type="term" value="C:mitochondrial outer membrane"/>
    <property type="evidence" value="ECO:0007669"/>
    <property type="project" value="UniProtKB-SubCell"/>
</dbReference>
<name>A0A067QLV8_ZOONE</name>
<dbReference type="Gene3D" id="3.50.50.60">
    <property type="entry name" value="FAD/NAD(P)-binding domain"/>
    <property type="match status" value="1"/>
</dbReference>
<dbReference type="EC" id="1.4.3.-" evidence="7"/>
<keyword evidence="7" id="KW-0285">Flavoprotein</keyword>
<accession>A0A067QLV8</accession>
<dbReference type="PANTHER" id="PTHR43563:SF14">
    <property type="entry name" value="AMINE OXIDASE"/>
    <property type="match status" value="1"/>
</dbReference>
<dbReference type="InterPro" id="IPR001613">
    <property type="entry name" value="Flavin_amine_oxidase"/>
</dbReference>
<comment type="catalytic activity">
    <reaction evidence="5">
        <text>a secondary aliphatic amine + O2 + H2O = a primary amine + an aldehyde + H2O2</text>
        <dbReference type="Rhea" id="RHEA:26414"/>
        <dbReference type="ChEBI" id="CHEBI:15377"/>
        <dbReference type="ChEBI" id="CHEBI:15379"/>
        <dbReference type="ChEBI" id="CHEBI:16240"/>
        <dbReference type="ChEBI" id="CHEBI:17478"/>
        <dbReference type="ChEBI" id="CHEBI:58855"/>
        <dbReference type="ChEBI" id="CHEBI:65296"/>
        <dbReference type="EC" id="1.4.3.4"/>
    </reaction>
</comment>
<evidence type="ECO:0000256" key="2">
    <source>
        <dbReference type="ARBA" id="ARBA00004362"/>
    </source>
</evidence>
<dbReference type="InterPro" id="IPR036188">
    <property type="entry name" value="FAD/NAD-bd_sf"/>
</dbReference>
<dbReference type="GO" id="GO:0008131">
    <property type="term" value="F:primary methylamine oxidase activity"/>
    <property type="evidence" value="ECO:0007669"/>
    <property type="project" value="UniProtKB-ARBA"/>
</dbReference>
<keyword evidence="10" id="KW-1185">Reference proteome</keyword>
<dbReference type="InterPro" id="IPR050703">
    <property type="entry name" value="Flavin_MAO"/>
</dbReference>
<evidence type="ECO:0000256" key="4">
    <source>
        <dbReference type="ARBA" id="ARBA00023002"/>
    </source>
</evidence>
<dbReference type="FunCoup" id="A0A067QLV8">
    <property type="interactions" value="116"/>
</dbReference>
<evidence type="ECO:0000313" key="9">
    <source>
        <dbReference type="EMBL" id="KDR09121.1"/>
    </source>
</evidence>
<feature type="binding site" evidence="6">
    <location>
        <position position="292"/>
    </location>
    <ligand>
        <name>FAD</name>
        <dbReference type="ChEBI" id="CHEBI:57692"/>
    </ligand>
</feature>
<dbReference type="STRING" id="136037.A0A067QLV8"/>
<evidence type="ECO:0000259" key="8">
    <source>
        <dbReference type="Pfam" id="PF01593"/>
    </source>
</evidence>
<sequence length="384" mass="43207">MDSITMETLLLRHLSTKMAQDIMRTLIRVTFGTEASQLSALYFLAFSNGTHGLLSQFSSSLNGARELRIKGGAQQIALELSVKIGKECIILNTPVTEIEQSENGVRVSTRFGKIYRSKYIIVALPPTEVHRILFNPSLSLKHRQLLQRYPVGHLTKFIITYPKAFWREKGFSGEVLSYGGGKVERGCDAGPISATYDATTHHGHPAIVGYMASKSGVQWNSKDTSCRKQSVLETLSYFWGDWVHDPIDYVEKNWGEEAYVGGCPTHGMSPGMMVWFHQIRTPFGRIYWAGTETATRWCGYMDGAVQAGERAALEVLYKFQPQTLTAADLDVIDLQVRRSSFIHPPPDPHIFRWTLCLPLFLIAMGWAAYTLRRHFWVIGVGRIA</sequence>
<evidence type="ECO:0000256" key="6">
    <source>
        <dbReference type="PIRSR" id="PIRSR601613-1"/>
    </source>
</evidence>
<dbReference type="EMBL" id="KK853273">
    <property type="protein sequence ID" value="KDR09121.1"/>
    <property type="molecule type" value="Genomic_DNA"/>
</dbReference>
<feature type="domain" description="Amine oxidase" evidence="8">
    <location>
        <begin position="21"/>
        <end position="316"/>
    </location>
</feature>
<evidence type="ECO:0000256" key="7">
    <source>
        <dbReference type="RuleBase" id="RU362067"/>
    </source>
</evidence>
<dbReference type="Pfam" id="PF01593">
    <property type="entry name" value="Amino_oxidase"/>
    <property type="match status" value="1"/>
</dbReference>
<dbReference type="InterPro" id="IPR002937">
    <property type="entry name" value="Amino_oxidase"/>
</dbReference>
<gene>
    <name evidence="9" type="ORF">L798_01314</name>
</gene>
<keyword evidence="7" id="KW-0274">FAD</keyword>